<evidence type="ECO:0000259" key="1">
    <source>
        <dbReference type="Pfam" id="PF12766"/>
    </source>
</evidence>
<protein>
    <submittedName>
        <fullName evidence="2">Pyridoxamine 5'-phosphate oxidase</fullName>
    </submittedName>
</protein>
<dbReference type="Gene3D" id="2.30.110.10">
    <property type="entry name" value="Electron Transport, Fmn-binding Protein, Chain A"/>
    <property type="match status" value="1"/>
</dbReference>
<dbReference type="GO" id="GO:0010181">
    <property type="term" value="F:FMN binding"/>
    <property type="evidence" value="ECO:0007669"/>
    <property type="project" value="InterPro"/>
</dbReference>
<sequence length="202" mass="21834">MPQPLSAPATLDEVLAHGLAELRRGVADRRHGFRTVNVASIATDGGPDVRTMVLRAVDPVARTLRLHSDVRSGKIAQIDRDPRVMVHGYDARSRLQMRLRGHAVVDRAGALADAAWAASQPMARLCYAPDTVPGSPIPAAPLPPATEEAGARAHFAVILFRFDMLEWLWLAADGHRRARFMWDDGADAAASAAPAQAMWLAP</sequence>
<name>A0A7Z2NWW6_9SPHN</name>
<reference evidence="2 3" key="1">
    <citation type="submission" date="2020-01" db="EMBL/GenBank/DDBJ databases">
        <title>Sphingomonas sp. C33 whole genome sequece.</title>
        <authorList>
            <person name="Park C."/>
        </authorList>
    </citation>
    <scope>NUCLEOTIDE SEQUENCE [LARGE SCALE GENOMIC DNA]</scope>
    <source>
        <strain evidence="2 3">C33</strain>
    </source>
</reference>
<gene>
    <name evidence="2" type="ORF">GVO57_07590</name>
</gene>
<feature type="domain" description="Pyridoxamine 5'-phosphate oxidase Alr4036 family FMN-binding" evidence="1">
    <location>
        <begin position="28"/>
        <end position="105"/>
    </location>
</feature>
<evidence type="ECO:0000313" key="3">
    <source>
        <dbReference type="Proteomes" id="UP000464468"/>
    </source>
</evidence>
<dbReference type="EMBL" id="CP047895">
    <property type="protein sequence ID" value="QHL90724.1"/>
    <property type="molecule type" value="Genomic_DNA"/>
</dbReference>
<dbReference type="InterPro" id="IPR012349">
    <property type="entry name" value="Split_barrel_FMN-bd"/>
</dbReference>
<dbReference type="Proteomes" id="UP000464468">
    <property type="component" value="Chromosome"/>
</dbReference>
<dbReference type="KEGG" id="schy:GVO57_07590"/>
<dbReference type="Pfam" id="PF12766">
    <property type="entry name" value="Pyridox_oxase_2"/>
    <property type="match status" value="1"/>
</dbReference>
<keyword evidence="3" id="KW-1185">Reference proteome</keyword>
<proteinExistence type="predicted"/>
<dbReference type="SUPFAM" id="SSF50475">
    <property type="entry name" value="FMN-binding split barrel"/>
    <property type="match status" value="1"/>
</dbReference>
<dbReference type="AlphaFoldDB" id="A0A7Z2NWW6"/>
<dbReference type="RefSeq" id="WP_160592651.1">
    <property type="nucleotide sequence ID" value="NZ_CP047895.1"/>
</dbReference>
<dbReference type="InterPro" id="IPR024624">
    <property type="entry name" value="Pyridox_Oxase_Alr4036_FMN-bd"/>
</dbReference>
<accession>A0A7Z2NWW6</accession>
<organism evidence="2 3">
    <name type="scientific">Sphingomonas changnyeongensis</name>
    <dbReference type="NCBI Taxonomy" id="2698679"/>
    <lineage>
        <taxon>Bacteria</taxon>
        <taxon>Pseudomonadati</taxon>
        <taxon>Pseudomonadota</taxon>
        <taxon>Alphaproteobacteria</taxon>
        <taxon>Sphingomonadales</taxon>
        <taxon>Sphingomonadaceae</taxon>
        <taxon>Sphingomonas</taxon>
    </lineage>
</organism>
<evidence type="ECO:0000313" key="2">
    <source>
        <dbReference type="EMBL" id="QHL90724.1"/>
    </source>
</evidence>